<evidence type="ECO:0000313" key="11">
    <source>
        <dbReference type="EMBL" id="CAD1475508.1"/>
    </source>
</evidence>
<evidence type="ECO:0000256" key="5">
    <source>
        <dbReference type="ARBA" id="ARBA00023155"/>
    </source>
</evidence>
<name>A0A6V7H6I6_9HYME</name>
<keyword evidence="3" id="KW-0524">Neurogenesis</keyword>
<proteinExistence type="predicted"/>
<keyword evidence="2" id="KW-0217">Developmental protein</keyword>
<dbReference type="InterPro" id="IPR009057">
    <property type="entry name" value="Homeodomain-like_sf"/>
</dbReference>
<feature type="compositionally biased region" description="Low complexity" evidence="9">
    <location>
        <begin position="342"/>
        <end position="354"/>
    </location>
</feature>
<dbReference type="GO" id="GO:0005634">
    <property type="term" value="C:nucleus"/>
    <property type="evidence" value="ECO:0007669"/>
    <property type="project" value="UniProtKB-SubCell"/>
</dbReference>
<evidence type="ECO:0000256" key="8">
    <source>
        <dbReference type="RuleBase" id="RU000682"/>
    </source>
</evidence>
<dbReference type="PANTHER" id="PTHR45793:SF5">
    <property type="entry name" value="HOMEOTIC PROTEIN OCELLILESS"/>
    <property type="match status" value="1"/>
</dbReference>
<feature type="region of interest" description="Disordered" evidence="9">
    <location>
        <begin position="628"/>
        <end position="647"/>
    </location>
</feature>
<feature type="compositionally biased region" description="Polar residues" evidence="9">
    <location>
        <begin position="445"/>
        <end position="455"/>
    </location>
</feature>
<dbReference type="Proteomes" id="UP000752696">
    <property type="component" value="Unassembled WGS sequence"/>
</dbReference>
<dbReference type="GO" id="GO:0000981">
    <property type="term" value="F:DNA-binding transcription factor activity, RNA polymerase II-specific"/>
    <property type="evidence" value="ECO:0007669"/>
    <property type="project" value="InterPro"/>
</dbReference>
<dbReference type="SUPFAM" id="SSF46689">
    <property type="entry name" value="Homeodomain-like"/>
    <property type="match status" value="1"/>
</dbReference>
<dbReference type="InterPro" id="IPR001356">
    <property type="entry name" value="HD"/>
</dbReference>
<dbReference type="GO" id="GO:0007399">
    <property type="term" value="P:nervous system development"/>
    <property type="evidence" value="ECO:0007669"/>
    <property type="project" value="UniProtKB-KW"/>
</dbReference>
<dbReference type="OrthoDB" id="6159439at2759"/>
<dbReference type="FunFam" id="1.10.10.60:FF:000068">
    <property type="entry name" value="Orthodenticle homeobox 1"/>
    <property type="match status" value="1"/>
</dbReference>
<keyword evidence="5 7" id="KW-0371">Homeobox</keyword>
<comment type="subcellular location">
    <subcellularLocation>
        <location evidence="1 7 8">Nucleus</location>
    </subcellularLocation>
</comment>
<feature type="compositionally biased region" description="Low complexity" evidence="9">
    <location>
        <begin position="435"/>
        <end position="444"/>
    </location>
</feature>
<dbReference type="Gene3D" id="1.10.10.60">
    <property type="entry name" value="Homeodomain-like"/>
    <property type="match status" value="1"/>
</dbReference>
<comment type="caution">
    <text evidence="11">The sequence shown here is derived from an EMBL/GenBank/DDBJ whole genome shotgun (WGS) entry which is preliminary data.</text>
</comment>
<dbReference type="Pfam" id="PF00046">
    <property type="entry name" value="Homeodomain"/>
    <property type="match status" value="1"/>
</dbReference>
<keyword evidence="12" id="KW-1185">Reference proteome</keyword>
<evidence type="ECO:0000259" key="10">
    <source>
        <dbReference type="PROSITE" id="PS50071"/>
    </source>
</evidence>
<feature type="non-terminal residue" evidence="11">
    <location>
        <position position="655"/>
    </location>
</feature>
<evidence type="ECO:0000256" key="7">
    <source>
        <dbReference type="PROSITE-ProRule" id="PRU00108"/>
    </source>
</evidence>
<evidence type="ECO:0000256" key="6">
    <source>
        <dbReference type="ARBA" id="ARBA00023242"/>
    </source>
</evidence>
<evidence type="ECO:0000256" key="2">
    <source>
        <dbReference type="ARBA" id="ARBA00022473"/>
    </source>
</evidence>
<dbReference type="SMART" id="SM00389">
    <property type="entry name" value="HOX"/>
    <property type="match status" value="1"/>
</dbReference>
<dbReference type="AlphaFoldDB" id="A0A6V7H6I6"/>
<accession>A0A6V7H6I6</accession>
<evidence type="ECO:0000256" key="4">
    <source>
        <dbReference type="ARBA" id="ARBA00023125"/>
    </source>
</evidence>
<evidence type="ECO:0000256" key="3">
    <source>
        <dbReference type="ARBA" id="ARBA00022902"/>
    </source>
</evidence>
<keyword evidence="6 7" id="KW-0539">Nucleus</keyword>
<dbReference type="InterPro" id="IPR017970">
    <property type="entry name" value="Homeobox_CS"/>
</dbReference>
<reference evidence="11" key="1">
    <citation type="submission" date="2020-07" db="EMBL/GenBank/DDBJ databases">
        <authorList>
            <person name="Nazaruddin N."/>
        </authorList>
    </citation>
    <scope>NUCLEOTIDE SEQUENCE</scope>
</reference>
<feature type="compositionally biased region" description="Polar residues" evidence="9">
    <location>
        <begin position="628"/>
        <end position="640"/>
    </location>
</feature>
<feature type="region of interest" description="Disordered" evidence="9">
    <location>
        <begin position="435"/>
        <end position="546"/>
    </location>
</feature>
<gene>
    <name evidence="11" type="ORF">MHI_LOCUS579230</name>
</gene>
<feature type="compositionally biased region" description="Polar residues" evidence="9">
    <location>
        <begin position="248"/>
        <end position="258"/>
    </location>
</feature>
<dbReference type="GO" id="GO:0000978">
    <property type="term" value="F:RNA polymerase II cis-regulatory region sequence-specific DNA binding"/>
    <property type="evidence" value="ECO:0007669"/>
    <property type="project" value="TreeGrafter"/>
</dbReference>
<dbReference type="PANTHER" id="PTHR45793">
    <property type="entry name" value="HOMEOBOX PROTEIN"/>
    <property type="match status" value="1"/>
</dbReference>
<keyword evidence="4 7" id="KW-0238">DNA-binding</keyword>
<protein>
    <recommendedName>
        <fullName evidence="10">Homeobox domain-containing protein</fullName>
    </recommendedName>
</protein>
<feature type="region of interest" description="Disordered" evidence="9">
    <location>
        <begin position="246"/>
        <end position="266"/>
    </location>
</feature>
<feature type="compositionally biased region" description="Low complexity" evidence="9">
    <location>
        <begin position="456"/>
        <end position="481"/>
    </location>
</feature>
<evidence type="ECO:0000256" key="9">
    <source>
        <dbReference type="SAM" id="MobiDB-lite"/>
    </source>
</evidence>
<dbReference type="CDD" id="cd00086">
    <property type="entry name" value="homeodomain"/>
    <property type="match status" value="1"/>
</dbReference>
<dbReference type="GO" id="GO:0045944">
    <property type="term" value="P:positive regulation of transcription by RNA polymerase II"/>
    <property type="evidence" value="ECO:0007669"/>
    <property type="project" value="UniProtKB-ARBA"/>
</dbReference>
<feature type="region of interest" description="Disordered" evidence="9">
    <location>
        <begin position="329"/>
        <end position="366"/>
    </location>
</feature>
<feature type="domain" description="Homeobox" evidence="10">
    <location>
        <begin position="376"/>
        <end position="436"/>
    </location>
</feature>
<evidence type="ECO:0000313" key="12">
    <source>
        <dbReference type="Proteomes" id="UP000752696"/>
    </source>
</evidence>
<sequence length="655" mass="72235">NGKDGGAGNTVAFSTPPMQQWRLRSEDRDRHNVPLTCLYSCRKWERLGEAGRGIHGETVCCSKGLALAEIGKVDDTGNCRRRTAVTNKHGENEEEPQQKKESGRLFLLTARRREPSLTRALTNSIHRLGLSQDLWLSTDGVCYHHERFNCFCGKPSSDRQPGTDCFAYKKSVGRWVANSDWSLGYFAGLPCSLRSEKGLHKKPFIQVSPLFTQARSEIPTPVEYEGYDCGRNDIVSVPEEPTKKVLESTKSSSQLNQNSHREETSWWVAEEGGHQDIRERDKGVAVAGELACLAGYMAGYLKAAGATCAPTGTPQYHAHGHPAMGVGTHPHPHSHPHPGAPHPGLHSPFTLTTHGHPHPHPLEHGLAAFPQGMNQRKQRRERTTFTRAQLDVLEGLFTKTRYPDIFMREEVALKINLPESRVQVWFKNRRAKCRQQLQQQQQQQTSPSKGSPRSTQSQSNGNNGSKMSTSSSTAPSRRSSPVSPPRGKEAPGPNSPLLSTTSTYPRLGVTPTGGSGANSAMTTPSPPLTPGSSQLPPSSYPPAMNQIHHGEYGFTWSSASPGSVNPSQCYAGQSYNAYQNPYTSGDYYQTQISHMHHSPQGNYHHPQYHHNMTLTSSMSHLTSHHLNPTSSNDMTTSPSDTDGYILPDQKYQTMV</sequence>
<dbReference type="EMBL" id="CAJDYZ010008552">
    <property type="protein sequence ID" value="CAD1475508.1"/>
    <property type="molecule type" value="Genomic_DNA"/>
</dbReference>
<organism evidence="11 12">
    <name type="scientific">Heterotrigona itama</name>
    <dbReference type="NCBI Taxonomy" id="395501"/>
    <lineage>
        <taxon>Eukaryota</taxon>
        <taxon>Metazoa</taxon>
        <taxon>Ecdysozoa</taxon>
        <taxon>Arthropoda</taxon>
        <taxon>Hexapoda</taxon>
        <taxon>Insecta</taxon>
        <taxon>Pterygota</taxon>
        <taxon>Neoptera</taxon>
        <taxon>Endopterygota</taxon>
        <taxon>Hymenoptera</taxon>
        <taxon>Apocrita</taxon>
        <taxon>Aculeata</taxon>
        <taxon>Apoidea</taxon>
        <taxon>Anthophila</taxon>
        <taxon>Apidae</taxon>
        <taxon>Heterotrigona</taxon>
    </lineage>
</organism>
<evidence type="ECO:0000256" key="1">
    <source>
        <dbReference type="ARBA" id="ARBA00004123"/>
    </source>
</evidence>
<feature type="DNA-binding region" description="Homeobox" evidence="7">
    <location>
        <begin position="378"/>
        <end position="437"/>
    </location>
</feature>
<dbReference type="PROSITE" id="PS50071">
    <property type="entry name" value="HOMEOBOX_2"/>
    <property type="match status" value="1"/>
</dbReference>
<dbReference type="PROSITE" id="PS00027">
    <property type="entry name" value="HOMEOBOX_1"/>
    <property type="match status" value="1"/>
</dbReference>